<dbReference type="Proteomes" id="UP000807306">
    <property type="component" value="Unassembled WGS sequence"/>
</dbReference>
<evidence type="ECO:0000256" key="4">
    <source>
        <dbReference type="RuleBase" id="RU004514"/>
    </source>
</evidence>
<dbReference type="SUPFAM" id="SSF51419">
    <property type="entry name" value="PLP-binding barrel"/>
    <property type="match status" value="1"/>
</dbReference>
<dbReference type="InterPro" id="IPR011078">
    <property type="entry name" value="PyrdxlP_homeostasis"/>
</dbReference>
<evidence type="ECO:0000256" key="3">
    <source>
        <dbReference type="PIRSR" id="PIRSR004848-1"/>
    </source>
</evidence>
<proteinExistence type="inferred from homology"/>
<accession>A0A9P6ESS3</accession>
<organism evidence="6 7">
    <name type="scientific">Crepidotus variabilis</name>
    <dbReference type="NCBI Taxonomy" id="179855"/>
    <lineage>
        <taxon>Eukaryota</taxon>
        <taxon>Fungi</taxon>
        <taxon>Dikarya</taxon>
        <taxon>Basidiomycota</taxon>
        <taxon>Agaricomycotina</taxon>
        <taxon>Agaricomycetes</taxon>
        <taxon>Agaricomycetidae</taxon>
        <taxon>Agaricales</taxon>
        <taxon>Agaricineae</taxon>
        <taxon>Crepidotaceae</taxon>
        <taxon>Crepidotus</taxon>
    </lineage>
</organism>
<dbReference type="FunFam" id="3.20.20.10:FF:000018">
    <property type="entry name" value="Pyridoxal phosphate homeostasis protein"/>
    <property type="match status" value="1"/>
</dbReference>
<dbReference type="PROSITE" id="PS01211">
    <property type="entry name" value="UPF0001"/>
    <property type="match status" value="1"/>
</dbReference>
<dbReference type="EMBL" id="MU157827">
    <property type="protein sequence ID" value="KAF9533994.1"/>
    <property type="molecule type" value="Genomic_DNA"/>
</dbReference>
<evidence type="ECO:0000256" key="1">
    <source>
        <dbReference type="ARBA" id="ARBA00022898"/>
    </source>
</evidence>
<sequence>MSESSNVELPAADRVTELRQSLAEIRASVKKASPLNSSPTLVAVSKLKPASDIQACFLDNQLDFGENYVQELEEKARILPPDIRWHFIGTLQSNKAKNLAAIPNLYSIQTLGSIKAATALNKALPNNRGSPLRVLVQVNTSGEDAKSGLPSLTPSSTLAESELIALIKHVVTSCPKLRLEGLMTIGSLEQSIAASDSQENPDFERLKETCNIVSKYLQTTFSDSTQNWGDETTGRLLLSMGMSSDFEAALASGSDIVRVGTGIFGQRPAKTG</sequence>
<comment type="cofactor">
    <cofactor evidence="3">
        <name>pyridoxal 5'-phosphate</name>
        <dbReference type="ChEBI" id="CHEBI:597326"/>
    </cofactor>
</comment>
<dbReference type="CDD" id="cd06822">
    <property type="entry name" value="PLPDE_III_YBL036c_euk"/>
    <property type="match status" value="1"/>
</dbReference>
<dbReference type="Gene3D" id="3.20.20.10">
    <property type="entry name" value="Alanine racemase"/>
    <property type="match status" value="1"/>
</dbReference>
<dbReference type="Pfam" id="PF01168">
    <property type="entry name" value="Ala_racemase_N"/>
    <property type="match status" value="1"/>
</dbReference>
<dbReference type="PANTHER" id="PTHR10146:SF14">
    <property type="entry name" value="PYRIDOXAL PHOSPHATE HOMEOSTASIS PROTEIN"/>
    <property type="match status" value="1"/>
</dbReference>
<dbReference type="PIRSF" id="PIRSF004848">
    <property type="entry name" value="YBL036c_PLPDEIII"/>
    <property type="match status" value="1"/>
</dbReference>
<evidence type="ECO:0000313" key="7">
    <source>
        <dbReference type="Proteomes" id="UP000807306"/>
    </source>
</evidence>
<dbReference type="AlphaFoldDB" id="A0A9P6ESS3"/>
<protein>
    <recommendedName>
        <fullName evidence="2">Pyridoxal phosphate homeostasis protein</fullName>
        <shortName evidence="2">PLP homeostasis protein</shortName>
    </recommendedName>
</protein>
<dbReference type="InterPro" id="IPR001608">
    <property type="entry name" value="Ala_racemase_N"/>
</dbReference>
<dbReference type="NCBIfam" id="TIGR00044">
    <property type="entry name" value="YggS family pyridoxal phosphate-dependent enzyme"/>
    <property type="match status" value="1"/>
</dbReference>
<comment type="caution">
    <text evidence="6">The sequence shown here is derived from an EMBL/GenBank/DDBJ whole genome shotgun (WGS) entry which is preliminary data.</text>
</comment>
<evidence type="ECO:0000259" key="5">
    <source>
        <dbReference type="Pfam" id="PF01168"/>
    </source>
</evidence>
<keyword evidence="7" id="KW-1185">Reference proteome</keyword>
<evidence type="ECO:0000313" key="6">
    <source>
        <dbReference type="EMBL" id="KAF9533994.1"/>
    </source>
</evidence>
<keyword evidence="1 2" id="KW-0663">Pyridoxal phosphate</keyword>
<reference evidence="6" key="1">
    <citation type="submission" date="2020-11" db="EMBL/GenBank/DDBJ databases">
        <authorList>
            <consortium name="DOE Joint Genome Institute"/>
            <person name="Ahrendt S."/>
            <person name="Riley R."/>
            <person name="Andreopoulos W."/>
            <person name="Labutti K."/>
            <person name="Pangilinan J."/>
            <person name="Ruiz-Duenas F.J."/>
            <person name="Barrasa J.M."/>
            <person name="Sanchez-Garcia M."/>
            <person name="Camarero S."/>
            <person name="Miyauchi S."/>
            <person name="Serrano A."/>
            <person name="Linde D."/>
            <person name="Babiker R."/>
            <person name="Drula E."/>
            <person name="Ayuso-Fernandez I."/>
            <person name="Pacheco R."/>
            <person name="Padilla G."/>
            <person name="Ferreira P."/>
            <person name="Barriuso J."/>
            <person name="Kellner H."/>
            <person name="Castanera R."/>
            <person name="Alfaro M."/>
            <person name="Ramirez L."/>
            <person name="Pisabarro A.G."/>
            <person name="Kuo A."/>
            <person name="Tritt A."/>
            <person name="Lipzen A."/>
            <person name="He G."/>
            <person name="Yan M."/>
            <person name="Ng V."/>
            <person name="Cullen D."/>
            <person name="Martin F."/>
            <person name="Rosso M.-N."/>
            <person name="Henrissat B."/>
            <person name="Hibbett D."/>
            <person name="Martinez A.T."/>
            <person name="Grigoriev I.V."/>
        </authorList>
    </citation>
    <scope>NUCLEOTIDE SEQUENCE</scope>
    <source>
        <strain evidence="6">CBS 506.95</strain>
    </source>
</reference>
<dbReference type="InterPro" id="IPR029066">
    <property type="entry name" value="PLP-binding_barrel"/>
</dbReference>
<dbReference type="GO" id="GO:0030170">
    <property type="term" value="F:pyridoxal phosphate binding"/>
    <property type="evidence" value="ECO:0007669"/>
    <property type="project" value="UniProtKB-UniRule"/>
</dbReference>
<gene>
    <name evidence="6" type="ORF">CPB83DRAFT_866824</name>
</gene>
<dbReference type="PANTHER" id="PTHR10146">
    <property type="entry name" value="PROLINE SYNTHETASE CO-TRANSCRIBED BACTERIAL HOMOLOG PROTEIN"/>
    <property type="match status" value="1"/>
</dbReference>
<comment type="function">
    <text evidence="2">Pyridoxal 5'-phosphate (PLP)-binding protein, which may be involved in intracellular homeostatic regulation of pyridoxal 5'-phosphate (PLP), the active form of vitamin B6.</text>
</comment>
<feature type="modified residue" description="N6-(pyridoxal phosphate)lysine" evidence="2 3">
    <location>
        <position position="46"/>
    </location>
</feature>
<dbReference type="HAMAP" id="MF_02087">
    <property type="entry name" value="PLP_homeostasis"/>
    <property type="match status" value="1"/>
</dbReference>
<feature type="domain" description="Alanine racemase N-terminal" evidence="5">
    <location>
        <begin position="24"/>
        <end position="268"/>
    </location>
</feature>
<evidence type="ECO:0000256" key="2">
    <source>
        <dbReference type="HAMAP-Rule" id="MF_03225"/>
    </source>
</evidence>
<dbReference type="OrthoDB" id="10264196at2759"/>
<comment type="similarity">
    <text evidence="2 4">Belongs to the pyridoxal phosphate-binding protein YggS/PROSC family.</text>
</comment>
<name>A0A9P6ESS3_9AGAR</name>